<dbReference type="Proteomes" id="UP001141806">
    <property type="component" value="Unassembled WGS sequence"/>
</dbReference>
<proteinExistence type="predicted"/>
<sequence length="408" mass="46862">MELLRLSKFKLQLRALITEVRELRERANCSREQLKLLIQKQKQTEEEYSRKLQALQAELVSSEELQHKLERKVKHLQDDNALLEYKQKDLKGTIDGLLQSRESFISLYEDSTCEMRRSIETRDRKLTVLSDKLLAHFLLFESIEKEASSVKQLVGNVQQIVTEKEEVVDGLKTKLNKVSAFHRDFVEKIGFMENKLRINQDELRRKDTVISELEGQLEAANLKNNFQPQIEELQKALSTKEEVIQSLMAEKKALHSEARSSEIILQKIQQSIMNMNAEDKRFFSSVLEGKEEFAETSKEENERTGYILQEIVEDSPYKDPEQRASDKSASPMVRECNSVNNILQNCNFESCVSELACSQPQSVCLDPQSAAIVITVQLDEKKVNCASSVHQLDSENSTTEADSSENQR</sequence>
<name>A0A9Q0KL58_9MAGN</name>
<evidence type="ECO:0000313" key="4">
    <source>
        <dbReference type="Proteomes" id="UP001141806"/>
    </source>
</evidence>
<reference evidence="3" key="1">
    <citation type="journal article" date="2023" name="Plant J.">
        <title>The genome of the king protea, Protea cynaroides.</title>
        <authorList>
            <person name="Chang J."/>
            <person name="Duong T.A."/>
            <person name="Schoeman C."/>
            <person name="Ma X."/>
            <person name="Roodt D."/>
            <person name="Barker N."/>
            <person name="Li Z."/>
            <person name="Van de Peer Y."/>
            <person name="Mizrachi E."/>
        </authorList>
    </citation>
    <scope>NUCLEOTIDE SEQUENCE</scope>
    <source>
        <tissue evidence="3">Young leaves</tissue>
    </source>
</reference>
<dbReference type="OrthoDB" id="1923550at2759"/>
<organism evidence="3 4">
    <name type="scientific">Protea cynaroides</name>
    <dbReference type="NCBI Taxonomy" id="273540"/>
    <lineage>
        <taxon>Eukaryota</taxon>
        <taxon>Viridiplantae</taxon>
        <taxon>Streptophyta</taxon>
        <taxon>Embryophyta</taxon>
        <taxon>Tracheophyta</taxon>
        <taxon>Spermatophyta</taxon>
        <taxon>Magnoliopsida</taxon>
        <taxon>Proteales</taxon>
        <taxon>Proteaceae</taxon>
        <taxon>Protea</taxon>
    </lineage>
</organism>
<keyword evidence="4" id="KW-1185">Reference proteome</keyword>
<feature type="coiled-coil region" evidence="1">
    <location>
        <begin position="203"/>
        <end position="250"/>
    </location>
</feature>
<keyword evidence="1" id="KW-0175">Coiled coil</keyword>
<evidence type="ECO:0000256" key="1">
    <source>
        <dbReference type="SAM" id="Coils"/>
    </source>
</evidence>
<accession>A0A9Q0KL58</accession>
<protein>
    <submittedName>
        <fullName evidence="3">Uncharacterized protein</fullName>
    </submittedName>
</protein>
<evidence type="ECO:0000256" key="2">
    <source>
        <dbReference type="SAM" id="MobiDB-lite"/>
    </source>
</evidence>
<feature type="region of interest" description="Disordered" evidence="2">
    <location>
        <begin position="388"/>
        <end position="408"/>
    </location>
</feature>
<feature type="coiled-coil region" evidence="1">
    <location>
        <begin position="6"/>
        <end position="86"/>
    </location>
</feature>
<evidence type="ECO:0000313" key="3">
    <source>
        <dbReference type="EMBL" id="KAJ4972499.1"/>
    </source>
</evidence>
<gene>
    <name evidence="3" type="ORF">NE237_005673</name>
</gene>
<comment type="caution">
    <text evidence="3">The sequence shown here is derived from an EMBL/GenBank/DDBJ whole genome shotgun (WGS) entry which is preliminary data.</text>
</comment>
<dbReference type="EMBL" id="JAMYWD010000004">
    <property type="protein sequence ID" value="KAJ4972499.1"/>
    <property type="molecule type" value="Genomic_DNA"/>
</dbReference>
<dbReference type="AlphaFoldDB" id="A0A9Q0KL58"/>